<evidence type="ECO:0000313" key="2">
    <source>
        <dbReference type="EMBL" id="CAA9229225.1"/>
    </source>
</evidence>
<evidence type="ECO:0000256" key="1">
    <source>
        <dbReference type="SAM" id="MobiDB-lite"/>
    </source>
</evidence>
<dbReference type="AlphaFoldDB" id="A0A6J4HQR6"/>
<reference evidence="2" key="1">
    <citation type="submission" date="2020-02" db="EMBL/GenBank/DDBJ databases">
        <authorList>
            <person name="Meier V. D."/>
        </authorList>
    </citation>
    <scope>NUCLEOTIDE SEQUENCE</scope>
    <source>
        <strain evidence="2">AVDCRST_MAG27</strain>
    </source>
</reference>
<proteinExistence type="predicted"/>
<sequence length="40" mass="4240">MMTPVVTETRADDHPARRPAGAAPARGRADRAYPPPGRLG</sequence>
<accession>A0A6J4HQR6</accession>
<gene>
    <name evidence="2" type="ORF">AVDCRST_MAG27-871</name>
</gene>
<organism evidence="2">
    <name type="scientific">uncultured Craurococcus sp</name>
    <dbReference type="NCBI Taxonomy" id="1135998"/>
    <lineage>
        <taxon>Bacteria</taxon>
        <taxon>Pseudomonadati</taxon>
        <taxon>Pseudomonadota</taxon>
        <taxon>Alphaproteobacteria</taxon>
        <taxon>Acetobacterales</taxon>
        <taxon>Acetobacteraceae</taxon>
        <taxon>Craurococcus</taxon>
        <taxon>environmental samples</taxon>
    </lineage>
</organism>
<dbReference type="EMBL" id="CADCTD010000036">
    <property type="protein sequence ID" value="CAA9229225.1"/>
    <property type="molecule type" value="Genomic_DNA"/>
</dbReference>
<protein>
    <submittedName>
        <fullName evidence="2">Uncharacterized protein</fullName>
    </submittedName>
</protein>
<feature type="region of interest" description="Disordered" evidence="1">
    <location>
        <begin position="1"/>
        <end position="40"/>
    </location>
</feature>
<name>A0A6J4HQR6_9PROT</name>